<feature type="transmembrane region" description="Helical" evidence="1">
    <location>
        <begin position="83"/>
        <end position="105"/>
    </location>
</feature>
<dbReference type="AlphaFoldDB" id="A0A4Y6PUJ4"/>
<feature type="transmembrane region" description="Helical" evidence="1">
    <location>
        <begin position="111"/>
        <end position="132"/>
    </location>
</feature>
<feature type="transmembrane region" description="Helical" evidence="1">
    <location>
        <begin position="139"/>
        <end position="157"/>
    </location>
</feature>
<accession>A0A5B8Y6D1</accession>
<evidence type="ECO:0000256" key="1">
    <source>
        <dbReference type="SAM" id="Phobius"/>
    </source>
</evidence>
<name>A0A4Y6PUJ4_PERCE</name>
<keyword evidence="1" id="KW-1133">Transmembrane helix</keyword>
<reference evidence="2 3" key="1">
    <citation type="submission" date="2019-06" db="EMBL/GenBank/DDBJ databases">
        <title>Persicimonas caeni gen. nov., sp. nov., a predatory bacterium isolated from solar saltern.</title>
        <authorList>
            <person name="Wang S."/>
        </authorList>
    </citation>
    <scope>NUCLEOTIDE SEQUENCE [LARGE SCALE GENOMIC DNA]</scope>
    <source>
        <strain evidence="2 3">YN101</strain>
    </source>
</reference>
<protein>
    <submittedName>
        <fullName evidence="2">Uncharacterized protein</fullName>
    </submittedName>
</protein>
<keyword evidence="3" id="KW-1185">Reference proteome</keyword>
<feature type="transmembrane region" description="Helical" evidence="1">
    <location>
        <begin position="53"/>
        <end position="71"/>
    </location>
</feature>
<feature type="transmembrane region" description="Helical" evidence="1">
    <location>
        <begin position="199"/>
        <end position="219"/>
    </location>
</feature>
<proteinExistence type="predicted"/>
<evidence type="ECO:0000313" key="3">
    <source>
        <dbReference type="Proteomes" id="UP000315995"/>
    </source>
</evidence>
<sequence length="280" mass="28509">MLREKTRPKGEDLIGQEEPSGLARAELAFFQTAHGITLGAELCAMVECDSEQAVVAALGIGGALGLTLSLVPTQDGITQGHALLLNSGTAWGFGNGVLAGIALDIEGSEYAGLLAGSQLAGLGAGALIWDLAEPTAGEVSMANSGGLWAGFLTFLIHAANEFDAEESTVAWSVLFAADLGIAGGAALSQNYPMSRGRTFVIDSGGILGFLIGIGTYIFIEPDVQSATAFSVMGILGTVTGLGTATYLTRNWDVEETGDFSANWGVSPTDGGALLSVGGSF</sequence>
<dbReference type="OrthoDB" id="5381258at2"/>
<gene>
    <name evidence="2" type="ORF">FIV42_14580</name>
</gene>
<keyword evidence="1" id="KW-0472">Membrane</keyword>
<feature type="transmembrane region" description="Helical" evidence="1">
    <location>
        <begin position="225"/>
        <end position="247"/>
    </location>
</feature>
<organism evidence="2 3">
    <name type="scientific">Persicimonas caeni</name>
    <dbReference type="NCBI Taxonomy" id="2292766"/>
    <lineage>
        <taxon>Bacteria</taxon>
        <taxon>Deltaproteobacteria</taxon>
        <taxon>Bradymonadales</taxon>
        <taxon>Bradymonadaceae</taxon>
        <taxon>Persicimonas</taxon>
    </lineage>
</organism>
<dbReference type="Proteomes" id="UP000315995">
    <property type="component" value="Chromosome"/>
</dbReference>
<keyword evidence="1" id="KW-0812">Transmembrane</keyword>
<evidence type="ECO:0000313" key="2">
    <source>
        <dbReference type="EMBL" id="QDG51920.1"/>
    </source>
</evidence>
<accession>A0A4Y6PUJ4</accession>
<dbReference type="EMBL" id="CP041186">
    <property type="protein sequence ID" value="QDG51920.1"/>
    <property type="molecule type" value="Genomic_DNA"/>
</dbReference>
<feature type="transmembrane region" description="Helical" evidence="1">
    <location>
        <begin position="169"/>
        <end position="187"/>
    </location>
</feature>